<sequence length="97" mass="10812">MLQHLMADQATAIKILNIIGLSMAKVTADTSKVQVWYVNTGCVAQVAQNETMMEKKNLVVLSDAKKTHGLDLDLEQIKIEEKHLAVLDEANKQHKLD</sequence>
<dbReference type="Proteomes" id="UP000054560">
    <property type="component" value="Unassembled WGS sequence"/>
</dbReference>
<protein>
    <submittedName>
        <fullName evidence="1">Uncharacterized protein</fullName>
    </submittedName>
</protein>
<dbReference type="AlphaFoldDB" id="A0A0L0FXV3"/>
<dbReference type="GeneID" id="25906782"/>
<keyword evidence="2" id="KW-1185">Reference proteome</keyword>
<dbReference type="EMBL" id="KQ242037">
    <property type="protein sequence ID" value="KNC81391.1"/>
    <property type="molecule type" value="Genomic_DNA"/>
</dbReference>
<gene>
    <name evidence="1" type="ORF">SARC_06278</name>
</gene>
<name>A0A0L0FXV3_9EUKA</name>
<evidence type="ECO:0000313" key="1">
    <source>
        <dbReference type="EMBL" id="KNC81391.1"/>
    </source>
</evidence>
<accession>A0A0L0FXV3</accession>
<proteinExistence type="predicted"/>
<reference evidence="1 2" key="1">
    <citation type="submission" date="2011-02" db="EMBL/GenBank/DDBJ databases">
        <title>The Genome Sequence of Sphaeroforma arctica JP610.</title>
        <authorList>
            <consortium name="The Broad Institute Genome Sequencing Platform"/>
            <person name="Russ C."/>
            <person name="Cuomo C."/>
            <person name="Young S.K."/>
            <person name="Zeng Q."/>
            <person name="Gargeya S."/>
            <person name="Alvarado L."/>
            <person name="Berlin A."/>
            <person name="Chapman S.B."/>
            <person name="Chen Z."/>
            <person name="Freedman E."/>
            <person name="Gellesch M."/>
            <person name="Goldberg J."/>
            <person name="Griggs A."/>
            <person name="Gujja S."/>
            <person name="Heilman E."/>
            <person name="Heiman D."/>
            <person name="Howarth C."/>
            <person name="Mehta T."/>
            <person name="Neiman D."/>
            <person name="Pearson M."/>
            <person name="Roberts A."/>
            <person name="Saif S."/>
            <person name="Shea T."/>
            <person name="Shenoy N."/>
            <person name="Sisk P."/>
            <person name="Stolte C."/>
            <person name="Sykes S."/>
            <person name="White J."/>
            <person name="Yandava C."/>
            <person name="Burger G."/>
            <person name="Gray M.W."/>
            <person name="Holland P.W.H."/>
            <person name="King N."/>
            <person name="Lang F.B.F."/>
            <person name="Roger A.J."/>
            <person name="Ruiz-Trillo I."/>
            <person name="Haas B."/>
            <person name="Nusbaum C."/>
            <person name="Birren B."/>
        </authorList>
    </citation>
    <scope>NUCLEOTIDE SEQUENCE [LARGE SCALE GENOMIC DNA]</scope>
    <source>
        <strain evidence="1 2">JP610</strain>
    </source>
</reference>
<dbReference type="RefSeq" id="XP_014155293.1">
    <property type="nucleotide sequence ID" value="XM_014299818.1"/>
</dbReference>
<evidence type="ECO:0000313" key="2">
    <source>
        <dbReference type="Proteomes" id="UP000054560"/>
    </source>
</evidence>
<organism evidence="1 2">
    <name type="scientific">Sphaeroforma arctica JP610</name>
    <dbReference type="NCBI Taxonomy" id="667725"/>
    <lineage>
        <taxon>Eukaryota</taxon>
        <taxon>Ichthyosporea</taxon>
        <taxon>Ichthyophonida</taxon>
        <taxon>Sphaeroforma</taxon>
    </lineage>
</organism>